<organism evidence="1 2">
    <name type="scientific">Sphingomonas psychrotolerans</name>
    <dbReference type="NCBI Taxonomy" id="1327635"/>
    <lineage>
        <taxon>Bacteria</taxon>
        <taxon>Pseudomonadati</taxon>
        <taxon>Pseudomonadota</taxon>
        <taxon>Alphaproteobacteria</taxon>
        <taxon>Sphingomonadales</taxon>
        <taxon>Sphingomonadaceae</taxon>
        <taxon>Sphingomonas</taxon>
    </lineage>
</organism>
<gene>
    <name evidence="1" type="ORF">CVN68_08190</name>
</gene>
<proteinExistence type="predicted"/>
<dbReference type="RefSeq" id="WP_100281761.1">
    <property type="nucleotide sequence ID" value="NZ_CP024923.1"/>
</dbReference>
<dbReference type="Proteomes" id="UP000229081">
    <property type="component" value="Chromosome"/>
</dbReference>
<keyword evidence="2" id="KW-1185">Reference proteome</keyword>
<reference evidence="1 2" key="1">
    <citation type="submission" date="2017-11" db="EMBL/GenBank/DDBJ databases">
        <title>Complete genome sequence of Sphingomonas sp. Strain Cra20, a psychrotolerant potential plant growth promoting rhizobacteria.</title>
        <authorList>
            <person name="Luo Y."/>
        </authorList>
    </citation>
    <scope>NUCLEOTIDE SEQUENCE [LARGE SCALE GENOMIC DNA]</scope>
    <source>
        <strain evidence="1 2">Cra20</strain>
    </source>
</reference>
<evidence type="ECO:0000313" key="2">
    <source>
        <dbReference type="Proteomes" id="UP000229081"/>
    </source>
</evidence>
<name>A0A2K8MDI0_9SPHN</name>
<dbReference type="OrthoDB" id="9853044at2"/>
<sequence>MKLQETARAIWLKFEALASALDYDPYADIISRFERLERDGQSRQAELTALSGEVLNLSEQPRRESCPPH</sequence>
<evidence type="ECO:0000313" key="1">
    <source>
        <dbReference type="EMBL" id="ATY31952.1"/>
    </source>
</evidence>
<dbReference type="KEGG" id="sphc:CVN68_08190"/>
<protein>
    <submittedName>
        <fullName evidence="1">Uncharacterized protein</fullName>
    </submittedName>
</protein>
<dbReference type="EMBL" id="CP024923">
    <property type="protein sequence ID" value="ATY31952.1"/>
    <property type="molecule type" value="Genomic_DNA"/>
</dbReference>
<dbReference type="AlphaFoldDB" id="A0A2K8MDI0"/>
<accession>A0A2K8MDI0</accession>